<feature type="compositionally biased region" description="Polar residues" evidence="9">
    <location>
        <begin position="446"/>
        <end position="463"/>
    </location>
</feature>
<name>A0AAE0XDU8_9GAST</name>
<keyword evidence="3" id="KW-0349">Heme</keyword>
<dbReference type="PANTHER" id="PTHR47217">
    <property type="entry name" value="GLOBIN-LIKE PROTEIN"/>
    <property type="match status" value="1"/>
</dbReference>
<dbReference type="GO" id="GO:0020037">
    <property type="term" value="F:heme binding"/>
    <property type="evidence" value="ECO:0007669"/>
    <property type="project" value="InterPro"/>
</dbReference>
<dbReference type="Pfam" id="PF00042">
    <property type="entry name" value="Globin"/>
    <property type="match status" value="1"/>
</dbReference>
<organism evidence="11 12">
    <name type="scientific">Elysia crispata</name>
    <name type="common">lettuce slug</name>
    <dbReference type="NCBI Taxonomy" id="231223"/>
    <lineage>
        <taxon>Eukaryota</taxon>
        <taxon>Metazoa</taxon>
        <taxon>Spiralia</taxon>
        <taxon>Lophotrochozoa</taxon>
        <taxon>Mollusca</taxon>
        <taxon>Gastropoda</taxon>
        <taxon>Heterobranchia</taxon>
        <taxon>Euthyneura</taxon>
        <taxon>Panpulmonata</taxon>
        <taxon>Sacoglossa</taxon>
        <taxon>Placobranchoidea</taxon>
        <taxon>Plakobranchidae</taxon>
        <taxon>Elysia</taxon>
    </lineage>
</organism>
<feature type="compositionally biased region" description="Polar residues" evidence="9">
    <location>
        <begin position="409"/>
        <end position="438"/>
    </location>
</feature>
<comment type="caution">
    <text evidence="11">The sequence shown here is derived from an EMBL/GenBank/DDBJ whole genome shotgun (WGS) entry which is preliminary data.</text>
</comment>
<dbReference type="GO" id="GO:0019825">
    <property type="term" value="F:oxygen binding"/>
    <property type="evidence" value="ECO:0007669"/>
    <property type="project" value="InterPro"/>
</dbReference>
<keyword evidence="2" id="KW-0813">Transport</keyword>
<gene>
    <name evidence="11" type="ORF">RRG08_049405</name>
</gene>
<keyword evidence="12" id="KW-1185">Reference proteome</keyword>
<accession>A0AAE0XDU8</accession>
<feature type="compositionally biased region" description="Polar residues" evidence="9">
    <location>
        <begin position="482"/>
        <end position="496"/>
    </location>
</feature>
<dbReference type="Gene3D" id="1.10.490.10">
    <property type="entry name" value="Globins"/>
    <property type="match status" value="1"/>
</dbReference>
<dbReference type="InterPro" id="IPR012292">
    <property type="entry name" value="Globin/Proto"/>
</dbReference>
<dbReference type="GO" id="GO:0005344">
    <property type="term" value="F:oxygen carrier activity"/>
    <property type="evidence" value="ECO:0007669"/>
    <property type="project" value="UniProtKB-KW"/>
</dbReference>
<dbReference type="PANTHER" id="PTHR47217:SF1">
    <property type="entry name" value="GLOBIN-LIKE PROTEIN"/>
    <property type="match status" value="1"/>
</dbReference>
<dbReference type="CDD" id="cd01040">
    <property type="entry name" value="Mb-like"/>
    <property type="match status" value="1"/>
</dbReference>
<feature type="region of interest" description="Disordered" evidence="9">
    <location>
        <begin position="479"/>
        <end position="539"/>
    </location>
</feature>
<feature type="compositionally biased region" description="Polar residues" evidence="9">
    <location>
        <begin position="392"/>
        <end position="401"/>
    </location>
</feature>
<dbReference type="PROSITE" id="PS01033">
    <property type="entry name" value="GLOBIN"/>
    <property type="match status" value="1"/>
</dbReference>
<proteinExistence type="predicted"/>
<evidence type="ECO:0000256" key="2">
    <source>
        <dbReference type="ARBA" id="ARBA00022448"/>
    </source>
</evidence>
<dbReference type="InterPro" id="IPR009050">
    <property type="entry name" value="Globin-like_sf"/>
</dbReference>
<evidence type="ECO:0000256" key="4">
    <source>
        <dbReference type="ARBA" id="ARBA00022621"/>
    </source>
</evidence>
<dbReference type="SUPFAM" id="SSF46458">
    <property type="entry name" value="Globin-like"/>
    <property type="match status" value="1"/>
</dbReference>
<evidence type="ECO:0000313" key="11">
    <source>
        <dbReference type="EMBL" id="KAK3691102.1"/>
    </source>
</evidence>
<evidence type="ECO:0000256" key="7">
    <source>
        <dbReference type="ARBA" id="ARBA00023179"/>
    </source>
</evidence>
<feature type="region of interest" description="Disordered" evidence="9">
    <location>
        <begin position="377"/>
        <end position="463"/>
    </location>
</feature>
<dbReference type="AlphaFoldDB" id="A0AAE0XDU8"/>
<dbReference type="GO" id="GO:0046872">
    <property type="term" value="F:metal ion binding"/>
    <property type="evidence" value="ECO:0007669"/>
    <property type="project" value="UniProtKB-KW"/>
</dbReference>
<feature type="region of interest" description="Disordered" evidence="9">
    <location>
        <begin position="289"/>
        <end position="340"/>
    </location>
</feature>
<keyword evidence="4" id="KW-0561">Oxygen transport</keyword>
<evidence type="ECO:0000259" key="10">
    <source>
        <dbReference type="PROSITE" id="PS01033"/>
    </source>
</evidence>
<sequence>MVSFQAARKAKGQTAQRNTRHSFLTPTDTDSYMRSRDMISFQAAGGDMGGVEHDRPNKAKPKPDELAIPCTEPSEGLDTILGMAASERQMVKETSDVVFKELNFLNKSVAFLIAFFKRYPHHQRYFKMFRDVPPDELKSLPVVENHGRRVMDQMLKLVHNMDDPDSLQVQLAWISMKHKPRKVRSRQFKDMLTMFVEFTSQEMGDHFTEQHDHAWRKWIAYILSVLEAEESKTCLTNGRVAELGDHAAATTQAGHKSATAMLKAEVHEVAVNPEPDLLQSHIARSCPAEESDGCTNKGESDGMNDHQVNVNRSVNAGTGDTTKINENMAENRPVPDSVNRVSVENARAEEWAAARSSEDPQTVDSAACGTAHVCDSDAPASPLLPPVDESTLDSSRIGNSDPSKEQGSEDSTTTSNDTAQALTTTAGNPKVATQTESNETIRDGQEQNGAESEKPITSSISNGAQDIISCSQIVVTADTEVQRSNQSSSDPNSTGPRTEVEILCADSTLDAYDESVIDPKRSGETRSPPSQEGPAVVRV</sequence>
<dbReference type="Proteomes" id="UP001283361">
    <property type="component" value="Unassembled WGS sequence"/>
</dbReference>
<keyword evidence="5" id="KW-0479">Metal-binding</keyword>
<evidence type="ECO:0000256" key="3">
    <source>
        <dbReference type="ARBA" id="ARBA00022617"/>
    </source>
</evidence>
<evidence type="ECO:0000256" key="9">
    <source>
        <dbReference type="SAM" id="MobiDB-lite"/>
    </source>
</evidence>
<keyword evidence="7" id="KW-0514">Muscle protein</keyword>
<evidence type="ECO:0000313" key="12">
    <source>
        <dbReference type="Proteomes" id="UP001283361"/>
    </source>
</evidence>
<dbReference type="InterPro" id="IPR044399">
    <property type="entry name" value="Mb-like_M"/>
</dbReference>
<evidence type="ECO:0000256" key="1">
    <source>
        <dbReference type="ARBA" id="ARBA00013895"/>
    </source>
</evidence>
<feature type="compositionally biased region" description="Polar residues" evidence="9">
    <location>
        <begin position="13"/>
        <end position="28"/>
    </location>
</feature>
<evidence type="ECO:0000256" key="6">
    <source>
        <dbReference type="ARBA" id="ARBA00023004"/>
    </source>
</evidence>
<evidence type="ECO:0000256" key="5">
    <source>
        <dbReference type="ARBA" id="ARBA00022723"/>
    </source>
</evidence>
<feature type="domain" description="Globin" evidence="10">
    <location>
        <begin position="82"/>
        <end position="231"/>
    </location>
</feature>
<reference evidence="11" key="1">
    <citation type="journal article" date="2023" name="G3 (Bethesda)">
        <title>A reference genome for the long-term kleptoplast-retaining sea slug Elysia crispata morphotype clarki.</title>
        <authorList>
            <person name="Eastman K.E."/>
            <person name="Pendleton A.L."/>
            <person name="Shaikh M.A."/>
            <person name="Suttiyut T."/>
            <person name="Ogas R."/>
            <person name="Tomko P."/>
            <person name="Gavelis G."/>
            <person name="Widhalm J.R."/>
            <person name="Wisecaver J.H."/>
        </authorList>
    </citation>
    <scope>NUCLEOTIDE SEQUENCE</scope>
    <source>
        <strain evidence="11">ECLA1</strain>
    </source>
</reference>
<protein>
    <recommendedName>
        <fullName evidence="1">Globin</fullName>
    </recommendedName>
    <alternativeName>
        <fullName evidence="8">Myoglobin</fullName>
    </alternativeName>
</protein>
<feature type="compositionally biased region" description="Polar residues" evidence="9">
    <location>
        <begin position="306"/>
        <end position="325"/>
    </location>
</feature>
<feature type="region of interest" description="Disordered" evidence="9">
    <location>
        <begin position="1"/>
        <end position="28"/>
    </location>
</feature>
<dbReference type="InterPro" id="IPR000971">
    <property type="entry name" value="Globin"/>
</dbReference>
<dbReference type="EMBL" id="JAWDGP010008105">
    <property type="protein sequence ID" value="KAK3691102.1"/>
    <property type="molecule type" value="Genomic_DNA"/>
</dbReference>
<keyword evidence="6" id="KW-0408">Iron</keyword>
<evidence type="ECO:0000256" key="8">
    <source>
        <dbReference type="ARBA" id="ARBA00030087"/>
    </source>
</evidence>